<keyword evidence="2" id="KW-1185">Reference proteome</keyword>
<name>A0ABQ7AI45_BRACR</name>
<gene>
    <name evidence="1" type="ORF">DY000_02053185</name>
</gene>
<sequence>MTTIKYKKSKREQSRSYSEFAFERYNKRPSGRNAARTRLLRSNRALARARSLRSDRAEHASGPCVATLFELLLDVSCFLRKAFHKEESVPKKYLSKKVLGFPRTLRLLNSWLVPYALDPRFAWGTDGFMTWRRGHYRYLLGFRILPLGSWPISSFHATRCFYRKPLSDLEGAGMGENPSGEAGFSLLPVYNNTFAMDIYHVFPVSRSL</sequence>
<protein>
    <submittedName>
        <fullName evidence="1">Uncharacterized protein</fullName>
    </submittedName>
</protein>
<reference evidence="1 2" key="1">
    <citation type="journal article" date="2020" name="BMC Genomics">
        <title>Intraspecific diversification of the crop wild relative Brassica cretica Lam. using demographic model selection.</title>
        <authorList>
            <person name="Kioukis A."/>
            <person name="Michalopoulou V.A."/>
            <person name="Briers L."/>
            <person name="Pirintsos S."/>
            <person name="Studholme D.J."/>
            <person name="Pavlidis P."/>
            <person name="Sarris P.F."/>
        </authorList>
    </citation>
    <scope>NUCLEOTIDE SEQUENCE [LARGE SCALE GENOMIC DNA]</scope>
    <source>
        <strain evidence="2">cv. PFS-1207/04</strain>
    </source>
</reference>
<dbReference type="EMBL" id="QGKV02002055">
    <property type="protein sequence ID" value="KAF3497303.1"/>
    <property type="molecule type" value="Genomic_DNA"/>
</dbReference>
<evidence type="ECO:0000313" key="1">
    <source>
        <dbReference type="EMBL" id="KAF3497303.1"/>
    </source>
</evidence>
<dbReference type="Proteomes" id="UP000266723">
    <property type="component" value="Unassembled WGS sequence"/>
</dbReference>
<accession>A0ABQ7AI45</accession>
<comment type="caution">
    <text evidence="1">The sequence shown here is derived from an EMBL/GenBank/DDBJ whole genome shotgun (WGS) entry which is preliminary data.</text>
</comment>
<organism evidence="1 2">
    <name type="scientific">Brassica cretica</name>
    <name type="common">Mustard</name>
    <dbReference type="NCBI Taxonomy" id="69181"/>
    <lineage>
        <taxon>Eukaryota</taxon>
        <taxon>Viridiplantae</taxon>
        <taxon>Streptophyta</taxon>
        <taxon>Embryophyta</taxon>
        <taxon>Tracheophyta</taxon>
        <taxon>Spermatophyta</taxon>
        <taxon>Magnoliopsida</taxon>
        <taxon>eudicotyledons</taxon>
        <taxon>Gunneridae</taxon>
        <taxon>Pentapetalae</taxon>
        <taxon>rosids</taxon>
        <taxon>malvids</taxon>
        <taxon>Brassicales</taxon>
        <taxon>Brassicaceae</taxon>
        <taxon>Brassiceae</taxon>
        <taxon>Brassica</taxon>
    </lineage>
</organism>
<proteinExistence type="predicted"/>
<evidence type="ECO:0000313" key="2">
    <source>
        <dbReference type="Proteomes" id="UP000266723"/>
    </source>
</evidence>